<name>A0A6N9I0T5_9LACO</name>
<dbReference type="GO" id="GO:0006508">
    <property type="term" value="P:proteolysis"/>
    <property type="evidence" value="ECO:0007669"/>
    <property type="project" value="UniProtKB-KW"/>
</dbReference>
<gene>
    <name evidence="3" type="ORF">GB993_00635</name>
</gene>
<dbReference type="InterPro" id="IPR006286">
    <property type="entry name" value="C56_PfpI-like"/>
</dbReference>
<sequence>MEKKIAVLVTNMVQDDELAVPTDAMRQAGYSVTLINGSTDDISGVMGRSFSIDAAIDDVKPEDFDALFLPGGFSPDQLRTDERFVSFVRYFLINNRSLFTICHGPQFFIQSGLINGRKLTSYESIRPDLYLAGAITLDQPVVEDGNLISSRTPDDLPQFVPAILQALAK</sequence>
<keyword evidence="3" id="KW-0645">Protease</keyword>
<proteinExistence type="inferred from homology"/>
<dbReference type="CDD" id="cd03134">
    <property type="entry name" value="GATase1_PfpI_like"/>
    <property type="match status" value="1"/>
</dbReference>
<dbReference type="OrthoDB" id="9792284at2"/>
<evidence type="ECO:0000313" key="4">
    <source>
        <dbReference type="Proteomes" id="UP000449209"/>
    </source>
</evidence>
<dbReference type="RefSeq" id="WP_161002652.1">
    <property type="nucleotide sequence ID" value="NZ_WEZQ01000001.1"/>
</dbReference>
<dbReference type="NCBIfam" id="TIGR01382">
    <property type="entry name" value="PfpI"/>
    <property type="match status" value="1"/>
</dbReference>
<comment type="similarity">
    <text evidence="1">Belongs to the peptidase C56 family.</text>
</comment>
<dbReference type="PROSITE" id="PS51276">
    <property type="entry name" value="PEPTIDASE_C56_PFPI"/>
    <property type="match status" value="1"/>
</dbReference>
<dbReference type="SUPFAM" id="SSF52317">
    <property type="entry name" value="Class I glutamine amidotransferase-like"/>
    <property type="match status" value="1"/>
</dbReference>
<evidence type="ECO:0000259" key="2">
    <source>
        <dbReference type="Pfam" id="PF01965"/>
    </source>
</evidence>
<dbReference type="Proteomes" id="UP000449209">
    <property type="component" value="Unassembled WGS sequence"/>
</dbReference>
<dbReference type="EMBL" id="WEZQ01000001">
    <property type="protein sequence ID" value="MYV16036.1"/>
    <property type="molecule type" value="Genomic_DNA"/>
</dbReference>
<dbReference type="InterPro" id="IPR029062">
    <property type="entry name" value="Class_I_gatase-like"/>
</dbReference>
<organism evidence="3 4">
    <name type="scientific">Furfurilactobacillus milii</name>
    <dbReference type="NCBI Taxonomy" id="2888272"/>
    <lineage>
        <taxon>Bacteria</taxon>
        <taxon>Bacillati</taxon>
        <taxon>Bacillota</taxon>
        <taxon>Bacilli</taxon>
        <taxon>Lactobacillales</taxon>
        <taxon>Lactobacillaceae</taxon>
        <taxon>Furfurilactobacillus</taxon>
    </lineage>
</organism>
<dbReference type="PANTHER" id="PTHR42733">
    <property type="entry name" value="DJ-1 PROTEIN"/>
    <property type="match status" value="1"/>
</dbReference>
<evidence type="ECO:0000313" key="3">
    <source>
        <dbReference type="EMBL" id="MYV16036.1"/>
    </source>
</evidence>
<evidence type="ECO:0000256" key="1">
    <source>
        <dbReference type="ARBA" id="ARBA00008542"/>
    </source>
</evidence>
<dbReference type="InterPro" id="IPR002818">
    <property type="entry name" value="DJ-1/PfpI"/>
</dbReference>
<feature type="domain" description="DJ-1/PfpI" evidence="2">
    <location>
        <begin position="3"/>
        <end position="165"/>
    </location>
</feature>
<comment type="caution">
    <text evidence="3">The sequence shown here is derived from an EMBL/GenBank/DDBJ whole genome shotgun (WGS) entry which is preliminary data.</text>
</comment>
<dbReference type="GO" id="GO:0008233">
    <property type="term" value="F:peptidase activity"/>
    <property type="evidence" value="ECO:0007669"/>
    <property type="project" value="UniProtKB-KW"/>
</dbReference>
<dbReference type="PANTHER" id="PTHR42733:SF2">
    <property type="entry name" value="DJ-1_THIJ_PFPI FAMILY PROTEIN"/>
    <property type="match status" value="1"/>
</dbReference>
<keyword evidence="3" id="KW-0378">Hydrolase</keyword>
<reference evidence="3 4" key="1">
    <citation type="journal article" date="2019" name="Appl. Environ. Microbiol.">
        <title>Genetic determinants of hydroxycinnamic acid metabolism in heterofermentative lactobacilli.</title>
        <authorList>
            <person name="Gaur G."/>
            <person name="Oh J.H."/>
            <person name="Filannino P."/>
            <person name="Gobbetti M."/>
            <person name="van Pijkeren J.P."/>
            <person name="Ganzle M.G."/>
        </authorList>
    </citation>
    <scope>NUCLEOTIDE SEQUENCE [LARGE SCALE GENOMIC DNA]</scope>
    <source>
        <strain evidence="3 4">C5</strain>
    </source>
</reference>
<protein>
    <submittedName>
        <fullName evidence="3">DJ-1/PfpI/YhbO family deglycase/protease</fullName>
    </submittedName>
</protein>
<dbReference type="Gene3D" id="3.40.50.880">
    <property type="match status" value="1"/>
</dbReference>
<dbReference type="Pfam" id="PF01965">
    <property type="entry name" value="DJ-1_PfpI"/>
    <property type="match status" value="1"/>
</dbReference>
<dbReference type="AlphaFoldDB" id="A0A6N9I0T5"/>
<accession>A0A6N9I0T5</accession>